<evidence type="ECO:0000256" key="2">
    <source>
        <dbReference type="ARBA" id="ARBA00004574"/>
    </source>
</evidence>
<evidence type="ECO:0000256" key="4">
    <source>
        <dbReference type="ARBA" id="ARBA00011534"/>
    </source>
</evidence>
<dbReference type="GO" id="GO:0008033">
    <property type="term" value="P:tRNA processing"/>
    <property type="evidence" value="ECO:0007669"/>
    <property type="project" value="UniProtKB-KW"/>
</dbReference>
<evidence type="ECO:0000256" key="1">
    <source>
        <dbReference type="ARBA" id="ARBA00004123"/>
    </source>
</evidence>
<feature type="region of interest" description="Disordered" evidence="14">
    <location>
        <begin position="83"/>
        <end position="119"/>
    </location>
</feature>
<accession>C4JX98</accession>
<comment type="similarity">
    <text evidence="3">Belongs to the GON7 family.</text>
</comment>
<feature type="compositionally biased region" description="Acidic residues" evidence="14">
    <location>
        <begin position="103"/>
        <end position="119"/>
    </location>
</feature>
<dbReference type="VEuPathDB" id="FungiDB:UREG_06271"/>
<dbReference type="OMA" id="PFKVAHT"/>
<evidence type="ECO:0000256" key="5">
    <source>
        <dbReference type="ARBA" id="ARBA00019746"/>
    </source>
</evidence>
<comment type="subcellular location">
    <subcellularLocation>
        <location evidence="2">Chromosome</location>
        <location evidence="2">Telomere</location>
    </subcellularLocation>
    <subcellularLocation>
        <location evidence="1">Nucleus</location>
    </subcellularLocation>
</comment>
<evidence type="ECO:0000256" key="6">
    <source>
        <dbReference type="ARBA" id="ARBA00022454"/>
    </source>
</evidence>
<proteinExistence type="inferred from homology"/>
<comment type="function">
    <text evidence="13">Component of the EKC/KEOPS complex that is required for the formation of a threonylcarbamoyl group on adenosine at position 37 (t(6)A37) in tRNAs that read codons beginning with adenine. The complex is probably involved in the transfer of the threonylcarbamoyl moiety of threonylcarbamoyl-AMP (TC-AMP) to the N6 group of A37. GON7 likely plays a supporting role to the catalytic subunit KAE1 in the complex. The EKC/KEOPS complex also promotes both telomere uncapping and telomere elongation. The complex is required for efficient recruitment of transcriptional coactivators.</text>
</comment>
<keyword evidence="9" id="KW-0805">Transcription regulation</keyword>
<comment type="subunit">
    <text evidence="4">Component of the EKC/KEOPS complex composed of at least BUD32, CGI121, GON7, KAE1 and PCC1; the whole complex dimerizes.</text>
</comment>
<dbReference type="AlphaFoldDB" id="C4JX98"/>
<evidence type="ECO:0000256" key="10">
    <source>
        <dbReference type="ARBA" id="ARBA00023159"/>
    </source>
</evidence>
<keyword evidence="12" id="KW-0539">Nucleus</keyword>
<dbReference type="Proteomes" id="UP000002058">
    <property type="component" value="Unassembled WGS sequence"/>
</dbReference>
<feature type="region of interest" description="Disordered" evidence="14">
    <location>
        <begin position="1"/>
        <end position="35"/>
    </location>
</feature>
<sequence length="119" mass="12719">MAPPPNTPANKPSVLKAVYSAPAASSPSDTSQTEPAIHHTIQHELSASLSSHTADETTSKTAYLSELRRAVTSLQNEVNTYLTARMDEDSARATGTGGKDEIGQEENYGEEVANEEDED</sequence>
<keyword evidence="11" id="KW-0804">Transcription</keyword>
<keyword evidence="8" id="KW-0779">Telomere</keyword>
<dbReference type="GO" id="GO:0005634">
    <property type="term" value="C:nucleus"/>
    <property type="evidence" value="ECO:0007669"/>
    <property type="project" value="UniProtKB-SubCell"/>
</dbReference>
<dbReference type="OrthoDB" id="4207318at2759"/>
<dbReference type="KEGG" id="ure:UREG_06271"/>
<evidence type="ECO:0000256" key="9">
    <source>
        <dbReference type="ARBA" id="ARBA00023015"/>
    </source>
</evidence>
<gene>
    <name evidence="15" type="ORF">UREG_06271</name>
</gene>
<dbReference type="EMBL" id="CH476618">
    <property type="protein sequence ID" value="EEP81406.1"/>
    <property type="molecule type" value="Genomic_DNA"/>
</dbReference>
<keyword evidence="10" id="KW-0010">Activator</keyword>
<dbReference type="Pfam" id="PF08738">
    <property type="entry name" value="Gon7"/>
    <property type="match status" value="1"/>
</dbReference>
<keyword evidence="7" id="KW-0819">tRNA processing</keyword>
<evidence type="ECO:0000313" key="15">
    <source>
        <dbReference type="EMBL" id="EEP81406.1"/>
    </source>
</evidence>
<evidence type="ECO:0000256" key="3">
    <source>
        <dbReference type="ARBA" id="ARBA00008529"/>
    </source>
</evidence>
<keyword evidence="16" id="KW-1185">Reference proteome</keyword>
<reference evidence="16" key="1">
    <citation type="journal article" date="2009" name="Genome Res.">
        <title>Comparative genomic analyses of the human fungal pathogens Coccidioides and their relatives.</title>
        <authorList>
            <person name="Sharpton T.J."/>
            <person name="Stajich J.E."/>
            <person name="Rounsley S.D."/>
            <person name="Gardner M.J."/>
            <person name="Wortman J.R."/>
            <person name="Jordar V.S."/>
            <person name="Maiti R."/>
            <person name="Kodira C.D."/>
            <person name="Neafsey D.E."/>
            <person name="Zeng Q."/>
            <person name="Hung C.-Y."/>
            <person name="McMahan C."/>
            <person name="Muszewska A."/>
            <person name="Grynberg M."/>
            <person name="Mandel M.A."/>
            <person name="Kellner E.M."/>
            <person name="Barker B.M."/>
            <person name="Galgiani J.N."/>
            <person name="Orbach M.J."/>
            <person name="Kirkland T.N."/>
            <person name="Cole G.T."/>
            <person name="Henn M.R."/>
            <person name="Birren B.W."/>
            <person name="Taylor J.W."/>
        </authorList>
    </citation>
    <scope>NUCLEOTIDE SEQUENCE [LARGE SCALE GENOMIC DNA]</scope>
    <source>
        <strain evidence="16">UAMH 1704</strain>
    </source>
</reference>
<evidence type="ECO:0000313" key="16">
    <source>
        <dbReference type="Proteomes" id="UP000002058"/>
    </source>
</evidence>
<dbReference type="GeneID" id="8441624"/>
<evidence type="ECO:0000256" key="12">
    <source>
        <dbReference type="ARBA" id="ARBA00023242"/>
    </source>
</evidence>
<dbReference type="GO" id="GO:0000781">
    <property type="term" value="C:chromosome, telomeric region"/>
    <property type="evidence" value="ECO:0007669"/>
    <property type="project" value="UniProtKB-SubCell"/>
</dbReference>
<name>C4JX98_UNCRE</name>
<evidence type="ECO:0000256" key="14">
    <source>
        <dbReference type="SAM" id="MobiDB-lite"/>
    </source>
</evidence>
<dbReference type="HOGENOM" id="CLU_146833_0_0_1"/>
<protein>
    <recommendedName>
        <fullName evidence="5">EKC/KEOPS complex subunit GON7</fullName>
    </recommendedName>
</protein>
<evidence type="ECO:0000256" key="8">
    <source>
        <dbReference type="ARBA" id="ARBA00022895"/>
    </source>
</evidence>
<evidence type="ECO:0000256" key="13">
    <source>
        <dbReference type="ARBA" id="ARBA00025393"/>
    </source>
</evidence>
<dbReference type="STRING" id="336963.C4JX98"/>
<dbReference type="RefSeq" id="XP_002583304.1">
    <property type="nucleotide sequence ID" value="XM_002583258.1"/>
</dbReference>
<dbReference type="InterPro" id="IPR014849">
    <property type="entry name" value="EKC/KEOPS_Gon7"/>
</dbReference>
<dbReference type="eggNOG" id="ENOG502T1MI">
    <property type="taxonomic scope" value="Eukaryota"/>
</dbReference>
<keyword evidence="6" id="KW-0158">Chromosome</keyword>
<evidence type="ECO:0000256" key="11">
    <source>
        <dbReference type="ARBA" id="ARBA00023163"/>
    </source>
</evidence>
<evidence type="ECO:0000256" key="7">
    <source>
        <dbReference type="ARBA" id="ARBA00022694"/>
    </source>
</evidence>
<organism evidence="15 16">
    <name type="scientific">Uncinocarpus reesii (strain UAMH 1704)</name>
    <dbReference type="NCBI Taxonomy" id="336963"/>
    <lineage>
        <taxon>Eukaryota</taxon>
        <taxon>Fungi</taxon>
        <taxon>Dikarya</taxon>
        <taxon>Ascomycota</taxon>
        <taxon>Pezizomycotina</taxon>
        <taxon>Eurotiomycetes</taxon>
        <taxon>Eurotiomycetidae</taxon>
        <taxon>Onygenales</taxon>
        <taxon>Onygenaceae</taxon>
        <taxon>Uncinocarpus</taxon>
    </lineage>
</organism>
<dbReference type="InParanoid" id="C4JX98"/>